<evidence type="ECO:0000313" key="11">
    <source>
        <dbReference type="EMBL" id="ANY78315.1"/>
    </source>
</evidence>
<dbReference type="GO" id="GO:0000917">
    <property type="term" value="P:division septum assembly"/>
    <property type="evidence" value="ECO:0007669"/>
    <property type="project" value="UniProtKB-KW"/>
</dbReference>
<evidence type="ECO:0000256" key="5">
    <source>
        <dbReference type="ARBA" id="ARBA00023210"/>
    </source>
</evidence>
<dbReference type="GO" id="GO:0005829">
    <property type="term" value="C:cytosol"/>
    <property type="evidence" value="ECO:0007669"/>
    <property type="project" value="TreeGrafter"/>
</dbReference>
<keyword evidence="4 11" id="KW-0132">Cell division</keyword>
<sequence length="122" mass="13101">MPQVTVTIAGHTYRIACAEGEEAHLEGLAAAYDARVEEMRGTFGEIGDLRLHVMAAIAQADELDEAKQRIAALEAEVAALNSVNAARDERLERIEMRLAEGIQMAAERIEGLARSLNAAGQG</sequence>
<dbReference type="GO" id="GO:0043093">
    <property type="term" value="P:FtsZ-dependent cytokinesis"/>
    <property type="evidence" value="ECO:0007669"/>
    <property type="project" value="TreeGrafter"/>
</dbReference>
<evidence type="ECO:0000256" key="10">
    <source>
        <dbReference type="SAM" id="Coils"/>
    </source>
</evidence>
<dbReference type="OrthoDB" id="9797575at2"/>
<feature type="coiled-coil region" evidence="10">
    <location>
        <begin position="56"/>
        <end position="83"/>
    </location>
</feature>
<accession>A0A1B2EEC7</accession>
<evidence type="ECO:0000256" key="6">
    <source>
        <dbReference type="ARBA" id="ARBA00023306"/>
    </source>
</evidence>
<proteinExistence type="predicted"/>
<dbReference type="RefSeq" id="WP_099509304.1">
    <property type="nucleotide sequence ID" value="NZ_CP016616.1"/>
</dbReference>
<dbReference type="InterPro" id="IPR007838">
    <property type="entry name" value="Cell_div_ZapA-like"/>
</dbReference>
<evidence type="ECO:0000256" key="8">
    <source>
        <dbReference type="ARBA" id="ARBA00026068"/>
    </source>
</evidence>
<dbReference type="GO" id="GO:0032153">
    <property type="term" value="C:cell division site"/>
    <property type="evidence" value="ECO:0007669"/>
    <property type="project" value="TreeGrafter"/>
</dbReference>
<evidence type="ECO:0000256" key="7">
    <source>
        <dbReference type="ARBA" id="ARBA00024910"/>
    </source>
</evidence>
<protein>
    <recommendedName>
        <fullName evidence="2">Cell division protein ZapA</fullName>
    </recommendedName>
    <alternativeName>
        <fullName evidence="9">Z ring-associated protein ZapA</fullName>
    </alternativeName>
</protein>
<dbReference type="SUPFAM" id="SSF102829">
    <property type="entry name" value="Cell division protein ZapA-like"/>
    <property type="match status" value="1"/>
</dbReference>
<evidence type="ECO:0000256" key="9">
    <source>
        <dbReference type="ARBA" id="ARBA00033158"/>
    </source>
</evidence>
<dbReference type="InterPro" id="IPR042233">
    <property type="entry name" value="Cell_div_ZapA_N"/>
</dbReference>
<dbReference type="Gene3D" id="3.30.160.880">
    <property type="entry name" value="Cell division protein ZapA protomer, N-terminal domain"/>
    <property type="match status" value="1"/>
</dbReference>
<reference evidence="11" key="1">
    <citation type="submission" date="2016-07" db="EMBL/GenBank/DDBJ databases">
        <title>Microvirga ossetica sp. nov. a new species of rhizobia isolated from root nodules of the legume species Vicia alpestris Steven originated from North Ossetia region in the Caucasus.</title>
        <authorList>
            <person name="Safronova V.I."/>
            <person name="Kuznetsova I.G."/>
            <person name="Sazanova A.L."/>
            <person name="Belimov A."/>
            <person name="Andronov E."/>
            <person name="Osledkin Y.S."/>
            <person name="Onishchuk O.P."/>
            <person name="Kurchak O.N."/>
            <person name="Shaposhnikov A.I."/>
            <person name="Willems A."/>
            <person name="Tikhonovich I.A."/>
        </authorList>
    </citation>
    <scope>NUCLEOTIDE SEQUENCE [LARGE SCALE GENOMIC DNA]</scope>
    <source>
        <strain evidence="11">V5/3M</strain>
    </source>
</reference>
<dbReference type="AlphaFoldDB" id="A0A1B2EEC7"/>
<dbReference type="Pfam" id="PF05164">
    <property type="entry name" value="ZapA"/>
    <property type="match status" value="1"/>
</dbReference>
<evidence type="ECO:0000256" key="1">
    <source>
        <dbReference type="ARBA" id="ARBA00004496"/>
    </source>
</evidence>
<keyword evidence="3" id="KW-0963">Cytoplasm</keyword>
<dbReference type="PANTHER" id="PTHR34981:SF1">
    <property type="entry name" value="CELL DIVISION PROTEIN ZAPA"/>
    <property type="match status" value="1"/>
</dbReference>
<keyword evidence="5" id="KW-0717">Septation</keyword>
<dbReference type="InterPro" id="IPR036192">
    <property type="entry name" value="Cell_div_ZapA-like_sf"/>
</dbReference>
<comment type="subunit">
    <text evidence="8">Homodimer. Interacts with FtsZ.</text>
</comment>
<gene>
    <name evidence="11" type="ORF">BB934_08765</name>
</gene>
<comment type="function">
    <text evidence="7">Activator of cell division through the inhibition of FtsZ GTPase activity, therefore promoting FtsZ assembly into bundles of protofilaments necessary for the formation of the division Z ring. It is recruited early at mid-cell but it is not essential for cell division.</text>
</comment>
<evidence type="ECO:0000256" key="4">
    <source>
        <dbReference type="ARBA" id="ARBA00022618"/>
    </source>
</evidence>
<organism evidence="11">
    <name type="scientific">Microvirga ossetica</name>
    <dbReference type="NCBI Taxonomy" id="1882682"/>
    <lineage>
        <taxon>Bacteria</taxon>
        <taxon>Pseudomonadati</taxon>
        <taxon>Pseudomonadota</taxon>
        <taxon>Alphaproteobacteria</taxon>
        <taxon>Hyphomicrobiales</taxon>
        <taxon>Methylobacteriaceae</taxon>
        <taxon>Microvirga</taxon>
    </lineage>
</organism>
<keyword evidence="10" id="KW-0175">Coiled coil</keyword>
<evidence type="ECO:0000256" key="3">
    <source>
        <dbReference type="ARBA" id="ARBA00022490"/>
    </source>
</evidence>
<dbReference type="KEGG" id="moc:BB934_08765"/>
<comment type="subcellular location">
    <subcellularLocation>
        <location evidence="1">Cytoplasm</location>
    </subcellularLocation>
</comment>
<dbReference type="GO" id="GO:0030428">
    <property type="term" value="C:cell septum"/>
    <property type="evidence" value="ECO:0007669"/>
    <property type="project" value="TreeGrafter"/>
</dbReference>
<dbReference type="GO" id="GO:0000921">
    <property type="term" value="P:septin ring assembly"/>
    <property type="evidence" value="ECO:0007669"/>
    <property type="project" value="TreeGrafter"/>
</dbReference>
<evidence type="ECO:0000256" key="2">
    <source>
        <dbReference type="ARBA" id="ARBA00015195"/>
    </source>
</evidence>
<keyword evidence="6" id="KW-0131">Cell cycle</keyword>
<dbReference type="EMBL" id="CP016616">
    <property type="protein sequence ID" value="ANY78315.1"/>
    <property type="molecule type" value="Genomic_DNA"/>
</dbReference>
<name>A0A1B2EEC7_9HYPH</name>
<dbReference type="PANTHER" id="PTHR34981">
    <property type="entry name" value="CELL DIVISION PROTEIN ZAPA"/>
    <property type="match status" value="1"/>
</dbReference>